<dbReference type="Pfam" id="PF21697">
    <property type="entry name" value="Ppx_C"/>
    <property type="match status" value="1"/>
</dbReference>
<dbReference type="Pfam" id="PF02541">
    <property type="entry name" value="Ppx-GppA"/>
    <property type="match status" value="1"/>
</dbReference>
<name>A0A918KNZ1_9PROT</name>
<feature type="domain" description="Ppx/GppA phosphatase N-terminal" evidence="1">
    <location>
        <begin position="23"/>
        <end position="310"/>
    </location>
</feature>
<dbReference type="SUPFAM" id="SSF109604">
    <property type="entry name" value="HD-domain/PDEase-like"/>
    <property type="match status" value="1"/>
</dbReference>
<dbReference type="PANTHER" id="PTHR30005">
    <property type="entry name" value="EXOPOLYPHOSPHATASE"/>
    <property type="match status" value="1"/>
</dbReference>
<accession>A0A918KNZ1</accession>
<gene>
    <name evidence="3" type="primary">ppx1</name>
    <name evidence="3" type="ORF">GCM10011309_21430</name>
</gene>
<dbReference type="Gene3D" id="1.10.3210.10">
    <property type="entry name" value="Hypothetical protein af1432"/>
    <property type="match status" value="1"/>
</dbReference>
<dbReference type="CDD" id="cd24052">
    <property type="entry name" value="ASKHA_NBD_HpPPX-GppA-like"/>
    <property type="match status" value="1"/>
</dbReference>
<dbReference type="PANTHER" id="PTHR30005:SF0">
    <property type="entry name" value="RETROGRADE REGULATION PROTEIN 2"/>
    <property type="match status" value="1"/>
</dbReference>
<evidence type="ECO:0000313" key="3">
    <source>
        <dbReference type="EMBL" id="GGX70988.1"/>
    </source>
</evidence>
<evidence type="ECO:0000313" key="4">
    <source>
        <dbReference type="Proteomes" id="UP000600865"/>
    </source>
</evidence>
<comment type="caution">
    <text evidence="3">The sequence shown here is derived from an EMBL/GenBank/DDBJ whole genome shotgun (WGS) entry which is preliminary data.</text>
</comment>
<dbReference type="SUPFAM" id="SSF53067">
    <property type="entry name" value="Actin-like ATPase domain"/>
    <property type="match status" value="2"/>
</dbReference>
<organism evidence="3 4">
    <name type="scientific">Litorimonas cladophorae</name>
    <dbReference type="NCBI Taxonomy" id="1220491"/>
    <lineage>
        <taxon>Bacteria</taxon>
        <taxon>Pseudomonadati</taxon>
        <taxon>Pseudomonadota</taxon>
        <taxon>Alphaproteobacteria</taxon>
        <taxon>Maricaulales</taxon>
        <taxon>Robiginitomaculaceae</taxon>
    </lineage>
</organism>
<keyword evidence="4" id="KW-1185">Reference proteome</keyword>
<protein>
    <submittedName>
        <fullName evidence="3">Exopolyphosphatase</fullName>
    </submittedName>
</protein>
<proteinExistence type="predicted"/>
<dbReference type="InterPro" id="IPR050273">
    <property type="entry name" value="GppA/Ppx_hydrolase"/>
</dbReference>
<dbReference type="AlphaFoldDB" id="A0A918KNZ1"/>
<evidence type="ECO:0000259" key="1">
    <source>
        <dbReference type="Pfam" id="PF02541"/>
    </source>
</evidence>
<sequence>MSANAHLRQLAVIDIGSNSVRLVIYDVFGSHFTPVYNEKILAGLGRDLRRTGQLSEDGKAQCRDALARFSQIISARGLADPLVGATAALREAEDAPDFVASIKKETGLDITPISGAEEARLSALGLLSNNDRRAGIGADLGGASLELMRVGPELKADHAEVQGVSLPLGPFDAVGGNLAVLKTDDYAARVEDIDAALSNVPHYLDGEDTLYLIGGAWRNLASIHQQRTDYPMRTLQGYRLSFEAASELAHWAWTEGLNDVLNWSGMRKARAETLPYAGLMLERLLKRFAPKSIVISMAGLREGLVWDTLPESLKGRDALIDGCRDFARGSVQAEHFGPPLYRFMSPLLASLPCGFNERNDARLIHAACHLAGLGKNLHPDYRAELVFEDVLYAPVAGLTHAERAFLSLALFRTYTAKRKSPVPGLIKALLSEEQRHTAACIGEAIRLGIVATGRTPALLDDFELDVRGGELHLLCKANRSRMVTEQVFYRLAKLAKMLNLKPVKGEI</sequence>
<dbReference type="InterPro" id="IPR043129">
    <property type="entry name" value="ATPase_NBD"/>
</dbReference>
<dbReference type="Proteomes" id="UP000600865">
    <property type="component" value="Unassembled WGS sequence"/>
</dbReference>
<dbReference type="InterPro" id="IPR003695">
    <property type="entry name" value="Ppx_GppA_N"/>
</dbReference>
<dbReference type="Gene3D" id="3.30.420.40">
    <property type="match status" value="1"/>
</dbReference>
<dbReference type="RefSeq" id="WP_189585537.1">
    <property type="nucleotide sequence ID" value="NZ_BMYV01000002.1"/>
</dbReference>
<feature type="domain" description="Exopolyphosphatase C-terminal" evidence="2">
    <location>
        <begin position="358"/>
        <end position="498"/>
    </location>
</feature>
<evidence type="ECO:0000259" key="2">
    <source>
        <dbReference type="Pfam" id="PF21697"/>
    </source>
</evidence>
<reference evidence="3 4" key="1">
    <citation type="journal article" date="2014" name="Int. J. Syst. Evol. Microbiol.">
        <title>Complete genome sequence of Corynebacterium casei LMG S-19264T (=DSM 44701T), isolated from a smear-ripened cheese.</title>
        <authorList>
            <consortium name="US DOE Joint Genome Institute (JGI-PGF)"/>
            <person name="Walter F."/>
            <person name="Albersmeier A."/>
            <person name="Kalinowski J."/>
            <person name="Ruckert C."/>
        </authorList>
    </citation>
    <scope>NUCLEOTIDE SEQUENCE [LARGE SCALE GENOMIC DNA]</scope>
    <source>
        <strain evidence="3 4">KCTC 23968</strain>
    </source>
</reference>
<dbReference type="InterPro" id="IPR048951">
    <property type="entry name" value="Ppx_C"/>
</dbReference>
<dbReference type="Gene3D" id="3.30.420.150">
    <property type="entry name" value="Exopolyphosphatase. Domain 2"/>
    <property type="match status" value="1"/>
</dbReference>
<dbReference type="EMBL" id="BMYV01000002">
    <property type="protein sequence ID" value="GGX70988.1"/>
    <property type="molecule type" value="Genomic_DNA"/>
</dbReference>
<dbReference type="GO" id="GO:0016462">
    <property type="term" value="F:pyrophosphatase activity"/>
    <property type="evidence" value="ECO:0007669"/>
    <property type="project" value="TreeGrafter"/>
</dbReference>